<dbReference type="AlphaFoldDB" id="A0A075K3F2"/>
<dbReference type="InterPro" id="IPR013149">
    <property type="entry name" value="ADH-like_C"/>
</dbReference>
<dbReference type="GO" id="GO:0008270">
    <property type="term" value="F:zinc ion binding"/>
    <property type="evidence" value="ECO:0007669"/>
    <property type="project" value="InterPro"/>
</dbReference>
<dbReference type="Proteomes" id="UP000027987">
    <property type="component" value="Chromosome"/>
</dbReference>
<dbReference type="InterPro" id="IPR002328">
    <property type="entry name" value="ADH_Zn_CS"/>
</dbReference>
<dbReference type="InterPro" id="IPR011032">
    <property type="entry name" value="GroES-like_sf"/>
</dbReference>
<dbReference type="FunFam" id="3.90.180.10:FF:000002">
    <property type="entry name" value="Alcohol dehydrogenase AdhP"/>
    <property type="match status" value="1"/>
</dbReference>
<evidence type="ECO:0000256" key="2">
    <source>
        <dbReference type="ARBA" id="ARBA00008072"/>
    </source>
</evidence>
<protein>
    <recommendedName>
        <fullName evidence="3">alcohol dehydrogenase</fullName>
        <ecNumber evidence="3">1.1.1.1</ecNumber>
    </recommendedName>
</protein>
<dbReference type="Gene3D" id="3.40.50.720">
    <property type="entry name" value="NAD(P)-binding Rossmann-like Domain"/>
    <property type="match status" value="1"/>
</dbReference>
<keyword evidence="6" id="KW-0560">Oxidoreductase</keyword>
<dbReference type="RefSeq" id="WP_026033791.1">
    <property type="nucleotide sequence ID" value="NZ_ALOY01000128.1"/>
</dbReference>
<dbReference type="Pfam" id="PF08240">
    <property type="entry name" value="ADH_N"/>
    <property type="match status" value="1"/>
</dbReference>
<dbReference type="EC" id="1.1.1.1" evidence="3"/>
<dbReference type="SUPFAM" id="SSF51735">
    <property type="entry name" value="NAD(P)-binding Rossmann-fold domains"/>
    <property type="match status" value="1"/>
</dbReference>
<reference evidence="10 11" key="1">
    <citation type="submission" date="2014-07" db="EMBL/GenBank/DDBJ databases">
        <title>Complete Genome Sequence of Dyella japonica Strain A8 Isolated from Malaysian Tropical Soil.</title>
        <authorList>
            <person name="Hui R.K.H."/>
            <person name="Chen J.-W."/>
            <person name="Chan K.-G."/>
            <person name="Leung F.C.C."/>
        </authorList>
    </citation>
    <scope>NUCLEOTIDE SEQUENCE [LARGE SCALE GENOMIC DNA]</scope>
    <source>
        <strain evidence="10 11">A8</strain>
    </source>
</reference>
<feature type="domain" description="Enoyl reductase (ER)" evidence="9">
    <location>
        <begin position="15"/>
        <end position="340"/>
    </location>
</feature>
<dbReference type="STRING" id="1217721.HY57_16520"/>
<dbReference type="OrthoDB" id="9771084at2"/>
<dbReference type="Pfam" id="PF00107">
    <property type="entry name" value="ADH_zinc_N"/>
    <property type="match status" value="1"/>
</dbReference>
<dbReference type="KEGG" id="dja:HY57_16520"/>
<gene>
    <name evidence="10" type="ORF">HY57_16520</name>
</gene>
<evidence type="ECO:0000256" key="3">
    <source>
        <dbReference type="ARBA" id="ARBA00013190"/>
    </source>
</evidence>
<dbReference type="FunFam" id="3.40.50.720:FF:000039">
    <property type="entry name" value="Alcohol dehydrogenase AdhP"/>
    <property type="match status" value="1"/>
</dbReference>
<dbReference type="CDD" id="cd08297">
    <property type="entry name" value="CAD3"/>
    <property type="match status" value="1"/>
</dbReference>
<dbReference type="HOGENOM" id="CLU_026673_20_1_6"/>
<dbReference type="PANTHER" id="PTHR42940:SF8">
    <property type="entry name" value="VACUOLAR PROTEIN SORTING-ASSOCIATED PROTEIN 11"/>
    <property type="match status" value="1"/>
</dbReference>
<dbReference type="PANTHER" id="PTHR42940">
    <property type="entry name" value="ALCOHOL DEHYDROGENASE 1-RELATED"/>
    <property type="match status" value="1"/>
</dbReference>
<dbReference type="Gene3D" id="3.90.180.10">
    <property type="entry name" value="Medium-chain alcohol dehydrogenases, catalytic domain"/>
    <property type="match status" value="1"/>
</dbReference>
<evidence type="ECO:0000256" key="1">
    <source>
        <dbReference type="ARBA" id="ARBA00001947"/>
    </source>
</evidence>
<evidence type="ECO:0000256" key="5">
    <source>
        <dbReference type="ARBA" id="ARBA00022833"/>
    </source>
</evidence>
<name>A0A075K3F2_9GAMM</name>
<comment type="cofactor">
    <cofactor evidence="1 8">
        <name>Zn(2+)</name>
        <dbReference type="ChEBI" id="CHEBI:29105"/>
    </cofactor>
</comment>
<dbReference type="EMBL" id="CP008884">
    <property type="protein sequence ID" value="AIF48729.1"/>
    <property type="molecule type" value="Genomic_DNA"/>
</dbReference>
<keyword evidence="4 8" id="KW-0479">Metal-binding</keyword>
<keyword evidence="11" id="KW-1185">Reference proteome</keyword>
<evidence type="ECO:0000313" key="10">
    <source>
        <dbReference type="EMBL" id="AIF48729.1"/>
    </source>
</evidence>
<keyword evidence="7" id="KW-0520">NAD</keyword>
<evidence type="ECO:0000256" key="6">
    <source>
        <dbReference type="ARBA" id="ARBA00023002"/>
    </source>
</evidence>
<dbReference type="SMART" id="SM00829">
    <property type="entry name" value="PKS_ER"/>
    <property type="match status" value="1"/>
</dbReference>
<dbReference type="NCBIfam" id="NF006940">
    <property type="entry name" value="PRK09422.1"/>
    <property type="match status" value="1"/>
</dbReference>
<dbReference type="SUPFAM" id="SSF50129">
    <property type="entry name" value="GroES-like"/>
    <property type="match status" value="1"/>
</dbReference>
<proteinExistence type="inferred from homology"/>
<dbReference type="PATRIC" id="fig|1217721.7.peg.3389"/>
<evidence type="ECO:0000256" key="8">
    <source>
        <dbReference type="RuleBase" id="RU361277"/>
    </source>
</evidence>
<comment type="similarity">
    <text evidence="2 8">Belongs to the zinc-containing alcohol dehydrogenase family.</text>
</comment>
<accession>A0A075K3F2</accession>
<organism evidence="10 11">
    <name type="scientific">Dyella japonica A8</name>
    <dbReference type="NCBI Taxonomy" id="1217721"/>
    <lineage>
        <taxon>Bacteria</taxon>
        <taxon>Pseudomonadati</taxon>
        <taxon>Pseudomonadota</taxon>
        <taxon>Gammaproteobacteria</taxon>
        <taxon>Lysobacterales</taxon>
        <taxon>Rhodanobacteraceae</taxon>
        <taxon>Dyella</taxon>
    </lineage>
</organism>
<dbReference type="InterPro" id="IPR020843">
    <property type="entry name" value="ER"/>
</dbReference>
<dbReference type="InterPro" id="IPR036291">
    <property type="entry name" value="NAD(P)-bd_dom_sf"/>
</dbReference>
<evidence type="ECO:0000256" key="7">
    <source>
        <dbReference type="ARBA" id="ARBA00023027"/>
    </source>
</evidence>
<dbReference type="GO" id="GO:0004022">
    <property type="term" value="F:alcohol dehydrogenase (NAD+) activity"/>
    <property type="evidence" value="ECO:0007669"/>
    <property type="project" value="UniProtKB-EC"/>
</dbReference>
<dbReference type="PROSITE" id="PS00059">
    <property type="entry name" value="ADH_ZINC"/>
    <property type="match status" value="1"/>
</dbReference>
<evidence type="ECO:0000259" key="9">
    <source>
        <dbReference type="SMART" id="SM00829"/>
    </source>
</evidence>
<sequence length="345" mass="36169">MPPRMMKAAVAHRFGEPLRIEEVPVPVPARGEVLVKIVCTGVCHTDVHAVDGDWPVKPQPPFIPGHEGVGVVAALGEGVENLKVGDPVGIAWLHDACGHCEYCITGWETLCETQHDSGYSVNGSFAEYAIGNAAYVARLPDDVDFAAMAPVLCAGVTTYKGIRETEARPGEWLAVSGIGGLGHLAIQYATAMGLQVVAVDVADDKLALARRLGASATVDARQPGAVEEVLDVTGGGAHGVLVTAVSPPAFSQALGFTRRRGTMSLVGLPPGDFATPIFDVVLKRLTIRGSIVGTRKDLAEAVAFAAAGKVVPTIERRKLEDVNDVLQGLREGHIQGRVVLDIASA</sequence>
<dbReference type="InterPro" id="IPR013154">
    <property type="entry name" value="ADH-like_N"/>
</dbReference>
<keyword evidence="5 8" id="KW-0862">Zinc</keyword>
<evidence type="ECO:0000256" key="4">
    <source>
        <dbReference type="ARBA" id="ARBA00022723"/>
    </source>
</evidence>
<evidence type="ECO:0000313" key="11">
    <source>
        <dbReference type="Proteomes" id="UP000027987"/>
    </source>
</evidence>